<dbReference type="OrthoDB" id="2418900at2759"/>
<protein>
    <submittedName>
        <fullName evidence="1">Uncharacterized protein</fullName>
    </submittedName>
</protein>
<dbReference type="HOGENOM" id="CLU_006344_4_0_1"/>
<dbReference type="InterPro" id="IPR041078">
    <property type="entry name" value="Plavaka"/>
</dbReference>
<evidence type="ECO:0000313" key="1">
    <source>
        <dbReference type="EMBL" id="KIJ10374.1"/>
    </source>
</evidence>
<keyword evidence="2" id="KW-1185">Reference proteome</keyword>
<dbReference type="Proteomes" id="UP000053647">
    <property type="component" value="Unassembled WGS sequence"/>
</dbReference>
<dbReference type="AlphaFoldDB" id="A0A0C9SRD9"/>
<proteinExistence type="predicted"/>
<gene>
    <name evidence="1" type="ORF">PAXINDRAFT_16600</name>
</gene>
<evidence type="ECO:0000313" key="2">
    <source>
        <dbReference type="Proteomes" id="UP000053647"/>
    </source>
</evidence>
<name>A0A0C9SRD9_PAXIN</name>
<reference evidence="1 2" key="1">
    <citation type="submission" date="2014-06" db="EMBL/GenBank/DDBJ databases">
        <authorList>
            <consortium name="DOE Joint Genome Institute"/>
            <person name="Kuo A."/>
            <person name="Kohler A."/>
            <person name="Nagy L.G."/>
            <person name="Floudas D."/>
            <person name="Copeland A."/>
            <person name="Barry K.W."/>
            <person name="Cichocki N."/>
            <person name="Veneault-Fourrey C."/>
            <person name="LaButti K."/>
            <person name="Lindquist E.A."/>
            <person name="Lipzen A."/>
            <person name="Lundell T."/>
            <person name="Morin E."/>
            <person name="Murat C."/>
            <person name="Sun H."/>
            <person name="Tunlid A."/>
            <person name="Henrissat B."/>
            <person name="Grigoriev I.V."/>
            <person name="Hibbett D.S."/>
            <person name="Martin F."/>
            <person name="Nordberg H.P."/>
            <person name="Cantor M.N."/>
            <person name="Hua S.X."/>
        </authorList>
    </citation>
    <scope>NUCLEOTIDE SEQUENCE [LARGE SCALE GENOMIC DNA]</scope>
    <source>
        <strain evidence="1 2">ATCC 200175</strain>
    </source>
</reference>
<sequence length="597" mass="68620">MEAADVGQVPIDEDVEDIDRVRRRFVQSYPGQVAAQLGMAETLFEKILKMQEEQGLDPWALFSDVEEWDLVKWLFKHVGQTGMEEFTKLPIPPQYVIQEQLHSAQSGRQASRASEWNLEAVSIKGDLYKEEVELWMRNPLDCIHKLMANPTFADSVSFEPQRVFDDDEGRLRRYDEMWTGDWWWEMQGRLPPGAVVAPVILASDKTSLSQFCGDQEVWPVYLTLGNISKDVRCQPSMHASVLLGYLPTTKLECFSEAQRSVERYRLFHYCMVQILEPLISASKEGGLVTCLDGRVCRLHTILAAYVADFPEQCLVACCKESRCPKCQVGRKEHGDLLVPVPHTKDDTLRNMEKHQQGLSTKEEYDGKLGLRAVYEPFWAHLPHSDIFACIAPNILHQLHKGVFKDHVVSWCTEIIGAKELDMHFKAMTPYAGLRHFKKGILKRKQWTGADQKELQRVFLGVIAGTVDEHVLAATRGILDFIYYAQYQSHTEASLEKMEDSLKLFHKNKQVFVDLGIRDHFNIPKLHSMVHYATSIQLLGSADGLNTELPEHLHIDLAKRAYWASNRCDYVIQMTRWLQCQDSIYLQDLYLAWHPDRI</sequence>
<organism evidence="1 2">
    <name type="scientific">Paxillus involutus ATCC 200175</name>
    <dbReference type="NCBI Taxonomy" id="664439"/>
    <lineage>
        <taxon>Eukaryota</taxon>
        <taxon>Fungi</taxon>
        <taxon>Dikarya</taxon>
        <taxon>Basidiomycota</taxon>
        <taxon>Agaricomycotina</taxon>
        <taxon>Agaricomycetes</taxon>
        <taxon>Agaricomycetidae</taxon>
        <taxon>Boletales</taxon>
        <taxon>Paxilineae</taxon>
        <taxon>Paxillaceae</taxon>
        <taxon>Paxillus</taxon>
    </lineage>
</organism>
<dbReference type="EMBL" id="KN819407">
    <property type="protein sequence ID" value="KIJ10374.1"/>
    <property type="molecule type" value="Genomic_DNA"/>
</dbReference>
<accession>A0A0C9SRD9</accession>
<dbReference type="Pfam" id="PF18759">
    <property type="entry name" value="Plavaka"/>
    <property type="match status" value="1"/>
</dbReference>
<reference evidence="2" key="2">
    <citation type="submission" date="2015-01" db="EMBL/GenBank/DDBJ databases">
        <title>Evolutionary Origins and Diversification of the Mycorrhizal Mutualists.</title>
        <authorList>
            <consortium name="DOE Joint Genome Institute"/>
            <consortium name="Mycorrhizal Genomics Consortium"/>
            <person name="Kohler A."/>
            <person name="Kuo A."/>
            <person name="Nagy L.G."/>
            <person name="Floudas D."/>
            <person name="Copeland A."/>
            <person name="Barry K.W."/>
            <person name="Cichocki N."/>
            <person name="Veneault-Fourrey C."/>
            <person name="LaButti K."/>
            <person name="Lindquist E.A."/>
            <person name="Lipzen A."/>
            <person name="Lundell T."/>
            <person name="Morin E."/>
            <person name="Murat C."/>
            <person name="Riley R."/>
            <person name="Ohm R."/>
            <person name="Sun H."/>
            <person name="Tunlid A."/>
            <person name="Henrissat B."/>
            <person name="Grigoriev I.V."/>
            <person name="Hibbett D.S."/>
            <person name="Martin F."/>
        </authorList>
    </citation>
    <scope>NUCLEOTIDE SEQUENCE [LARGE SCALE GENOMIC DNA]</scope>
    <source>
        <strain evidence="2">ATCC 200175</strain>
    </source>
</reference>